<evidence type="ECO:0000256" key="1">
    <source>
        <dbReference type="ARBA" id="ARBA00010456"/>
    </source>
</evidence>
<name>A0A3S3VBQ8_METS7</name>
<feature type="domain" description="Nucleoside phosphorylase" evidence="4">
    <location>
        <begin position="14"/>
        <end position="208"/>
    </location>
</feature>
<dbReference type="PANTHER" id="PTHR43691:SF11">
    <property type="entry name" value="FI09636P-RELATED"/>
    <property type="match status" value="1"/>
</dbReference>
<accession>A0A3S3VBQ8</accession>
<organism evidence="5 6">
    <name type="scientific">Methanosuratincola subterraneus</name>
    <dbReference type="NCBI Taxonomy" id="2593994"/>
    <lineage>
        <taxon>Archaea</taxon>
        <taxon>Thermoproteota</taxon>
        <taxon>Methanosuratincolia</taxon>
        <taxon>Candidatus Methanomethylicales</taxon>
        <taxon>Candidatus Methanomethylicaceae</taxon>
        <taxon>Candidatus Methanosuratincola (ex Vanwonterghem et al. 2016)</taxon>
    </lineage>
</organism>
<evidence type="ECO:0000313" key="5">
    <source>
        <dbReference type="EMBL" id="RWX72986.1"/>
    </source>
</evidence>
<dbReference type="GO" id="GO:0009164">
    <property type="term" value="P:nucleoside catabolic process"/>
    <property type="evidence" value="ECO:0007669"/>
    <property type="project" value="UniProtKB-ARBA"/>
</dbReference>
<dbReference type="AlphaFoldDB" id="A0A3S3VBQ8"/>
<comment type="caution">
    <text evidence="5">The sequence shown here is derived from an EMBL/GenBank/DDBJ whole genome shotgun (WGS) entry which is preliminary data.</text>
</comment>
<dbReference type="Pfam" id="PF01048">
    <property type="entry name" value="PNP_UDP_1"/>
    <property type="match status" value="1"/>
</dbReference>
<keyword evidence="3" id="KW-0808">Transferase</keyword>
<dbReference type="InterPro" id="IPR018016">
    <property type="entry name" value="Nucleoside_phosphorylase_CS"/>
</dbReference>
<proteinExistence type="inferred from homology"/>
<dbReference type="GO" id="GO:0016763">
    <property type="term" value="F:pentosyltransferase activity"/>
    <property type="evidence" value="ECO:0007669"/>
    <property type="project" value="InterPro"/>
</dbReference>
<dbReference type="Proteomes" id="UP000288215">
    <property type="component" value="Unassembled WGS sequence"/>
</dbReference>
<dbReference type="PANTHER" id="PTHR43691">
    <property type="entry name" value="URIDINE PHOSPHORYLASE"/>
    <property type="match status" value="1"/>
</dbReference>
<evidence type="ECO:0000259" key="4">
    <source>
        <dbReference type="Pfam" id="PF01048"/>
    </source>
</evidence>
<reference evidence="5 6" key="1">
    <citation type="submission" date="2018-12" db="EMBL/GenBank/DDBJ databases">
        <title>The complete genome of the methanogenic archaea of the candidate phylum Verstraetearchaeota, obtained from the metagenome of underground thermal water.</title>
        <authorList>
            <person name="Kadnikov V.V."/>
            <person name="Mardanov A.V."/>
            <person name="Beletsky A.V."/>
            <person name="Karnachuk O.V."/>
            <person name="Ravin N.V."/>
        </authorList>
    </citation>
    <scope>NUCLEOTIDE SEQUENCE [LARGE SCALE GENOMIC DNA]</scope>
    <source>
        <strain evidence="5">Ch88</strain>
    </source>
</reference>
<protein>
    <submittedName>
        <fullName evidence="5">Purine nucleoside phosphorylase</fullName>
    </submittedName>
</protein>
<dbReference type="SUPFAM" id="SSF53167">
    <property type="entry name" value="Purine and uridine phosphorylases"/>
    <property type="match status" value="1"/>
</dbReference>
<evidence type="ECO:0000313" key="6">
    <source>
        <dbReference type="Proteomes" id="UP000288215"/>
    </source>
</evidence>
<dbReference type="PROSITE" id="PS01232">
    <property type="entry name" value="PNP_UDP_1"/>
    <property type="match status" value="1"/>
</dbReference>
<dbReference type="EMBL" id="RXGA01000003">
    <property type="protein sequence ID" value="RWX72986.1"/>
    <property type="molecule type" value="Genomic_DNA"/>
</dbReference>
<dbReference type="InterPro" id="IPR035994">
    <property type="entry name" value="Nucleoside_phosphorylase_sf"/>
</dbReference>
<sequence length="240" mass="25755">MYHLKCAKGDIAERAVVFGDPCRTKALSSFLDRPSLVNRNRCLLTYTGEYMGTKLTLSTTGMGTPSAAIVCEELAALGAKCIIRAGTMGSISEKVSVGDAVIPNKAIPLDGTSHAYRERFKLDRLPVASRRIAELLRSAALSKCVMAHTGTICTSDTFYLEGEEDASHWKNKGVLGFEMECSAIFTIGEIRGYEAGAILAVTGSPHGKQRVLEGDEISMAIERCALSAMEAAVSVELARK</sequence>
<dbReference type="Gene3D" id="3.40.50.1580">
    <property type="entry name" value="Nucleoside phosphorylase domain"/>
    <property type="match status" value="1"/>
</dbReference>
<evidence type="ECO:0000256" key="2">
    <source>
        <dbReference type="ARBA" id="ARBA00022676"/>
    </source>
</evidence>
<dbReference type="GO" id="GO:0005829">
    <property type="term" value="C:cytosol"/>
    <property type="evidence" value="ECO:0007669"/>
    <property type="project" value="TreeGrafter"/>
</dbReference>
<comment type="similarity">
    <text evidence="1">Belongs to the PNP/UDP phosphorylase family.</text>
</comment>
<evidence type="ECO:0000256" key="3">
    <source>
        <dbReference type="ARBA" id="ARBA00022679"/>
    </source>
</evidence>
<keyword evidence="2" id="KW-0328">Glycosyltransferase</keyword>
<dbReference type="CDD" id="cd17767">
    <property type="entry name" value="UP_EcUdp-like"/>
    <property type="match status" value="1"/>
</dbReference>
<gene>
    <name evidence="5" type="ORF">Metus_0960</name>
</gene>
<dbReference type="InterPro" id="IPR000845">
    <property type="entry name" value="Nucleoside_phosphorylase_d"/>
</dbReference>